<keyword evidence="3" id="KW-1185">Reference proteome</keyword>
<sequence>MGVTTSDGTYRGGFRSTQNQIGVGSHRIDGNRYSATKRTRLMPETIMELADDLPTRQLLLRDAGYLEFPVGDTSTNAWVAKRLESQIADRAAADAFYRKLGVSLG</sequence>
<evidence type="ECO:0000256" key="1">
    <source>
        <dbReference type="SAM" id="MobiDB-lite"/>
    </source>
</evidence>
<comment type="caution">
    <text evidence="2">The sequence shown here is derived from an EMBL/GenBank/DDBJ whole genome shotgun (WGS) entry which is preliminary data.</text>
</comment>
<accession>A0A4Q8AM11</accession>
<feature type="region of interest" description="Disordered" evidence="1">
    <location>
        <begin position="1"/>
        <end position="29"/>
    </location>
</feature>
<dbReference type="Proteomes" id="UP000291483">
    <property type="component" value="Unassembled WGS sequence"/>
</dbReference>
<gene>
    <name evidence="2" type="ORF">EV379_1240</name>
</gene>
<dbReference type="AlphaFoldDB" id="A0A4Q8AM11"/>
<evidence type="ECO:0000313" key="3">
    <source>
        <dbReference type="Proteomes" id="UP000291483"/>
    </source>
</evidence>
<proteinExistence type="predicted"/>
<evidence type="ECO:0000313" key="2">
    <source>
        <dbReference type="EMBL" id="RZU64929.1"/>
    </source>
</evidence>
<reference evidence="2 3" key="1">
    <citation type="submission" date="2019-02" db="EMBL/GenBank/DDBJ databases">
        <title>Sequencing the genomes of 1000 actinobacteria strains.</title>
        <authorList>
            <person name="Klenk H.-P."/>
        </authorList>
    </citation>
    <scope>NUCLEOTIDE SEQUENCE [LARGE SCALE GENOMIC DNA]</scope>
    <source>
        <strain evidence="2 3">DSM 18319</strain>
    </source>
</reference>
<protein>
    <submittedName>
        <fullName evidence="2">Uncharacterized protein</fullName>
    </submittedName>
</protein>
<organism evidence="2 3">
    <name type="scientific">Microterricola gilva</name>
    <dbReference type="NCBI Taxonomy" id="393267"/>
    <lineage>
        <taxon>Bacteria</taxon>
        <taxon>Bacillati</taxon>
        <taxon>Actinomycetota</taxon>
        <taxon>Actinomycetes</taxon>
        <taxon>Micrococcales</taxon>
        <taxon>Microbacteriaceae</taxon>
        <taxon>Microterricola</taxon>
    </lineage>
</organism>
<name>A0A4Q8AM11_9MICO</name>
<dbReference type="EMBL" id="SHLC01000001">
    <property type="protein sequence ID" value="RZU64929.1"/>
    <property type="molecule type" value="Genomic_DNA"/>
</dbReference>